<protein>
    <submittedName>
        <fullName evidence="1">Uncharacterized protein</fullName>
    </submittedName>
</protein>
<dbReference type="OrthoDB" id="3163554at2759"/>
<dbReference type="RefSeq" id="XP_007864940.1">
    <property type="nucleotide sequence ID" value="XM_007866749.1"/>
</dbReference>
<accession>S7Q9Z5</accession>
<reference evidence="1 2" key="1">
    <citation type="journal article" date="2012" name="Science">
        <title>The Paleozoic origin of enzymatic lignin decomposition reconstructed from 31 fungal genomes.</title>
        <authorList>
            <person name="Floudas D."/>
            <person name="Binder M."/>
            <person name="Riley R."/>
            <person name="Barry K."/>
            <person name="Blanchette R.A."/>
            <person name="Henrissat B."/>
            <person name="Martinez A.T."/>
            <person name="Otillar R."/>
            <person name="Spatafora J.W."/>
            <person name="Yadav J.S."/>
            <person name="Aerts A."/>
            <person name="Benoit I."/>
            <person name="Boyd A."/>
            <person name="Carlson A."/>
            <person name="Copeland A."/>
            <person name="Coutinho P.M."/>
            <person name="de Vries R.P."/>
            <person name="Ferreira P."/>
            <person name="Findley K."/>
            <person name="Foster B."/>
            <person name="Gaskell J."/>
            <person name="Glotzer D."/>
            <person name="Gorecki P."/>
            <person name="Heitman J."/>
            <person name="Hesse C."/>
            <person name="Hori C."/>
            <person name="Igarashi K."/>
            <person name="Jurgens J.A."/>
            <person name="Kallen N."/>
            <person name="Kersten P."/>
            <person name="Kohler A."/>
            <person name="Kuees U."/>
            <person name="Kumar T.K.A."/>
            <person name="Kuo A."/>
            <person name="LaButti K."/>
            <person name="Larrondo L.F."/>
            <person name="Lindquist E."/>
            <person name="Ling A."/>
            <person name="Lombard V."/>
            <person name="Lucas S."/>
            <person name="Lundell T."/>
            <person name="Martin R."/>
            <person name="McLaughlin D.J."/>
            <person name="Morgenstern I."/>
            <person name="Morin E."/>
            <person name="Murat C."/>
            <person name="Nagy L.G."/>
            <person name="Nolan M."/>
            <person name="Ohm R.A."/>
            <person name="Patyshakuliyeva A."/>
            <person name="Rokas A."/>
            <person name="Ruiz-Duenas F.J."/>
            <person name="Sabat G."/>
            <person name="Salamov A."/>
            <person name="Samejima M."/>
            <person name="Schmutz J."/>
            <person name="Slot J.C."/>
            <person name="St John F."/>
            <person name="Stenlid J."/>
            <person name="Sun H."/>
            <person name="Sun S."/>
            <person name="Syed K."/>
            <person name="Tsang A."/>
            <person name="Wiebenga A."/>
            <person name="Young D."/>
            <person name="Pisabarro A."/>
            <person name="Eastwood D.C."/>
            <person name="Martin F."/>
            <person name="Cullen D."/>
            <person name="Grigoriev I.V."/>
            <person name="Hibbett D.S."/>
        </authorList>
    </citation>
    <scope>NUCLEOTIDE SEQUENCE [LARGE SCALE GENOMIC DNA]</scope>
    <source>
        <strain evidence="1 2">ATCC 11539</strain>
    </source>
</reference>
<dbReference type="HOGENOM" id="CLU_2264048_0_0_1"/>
<dbReference type="Proteomes" id="UP000030669">
    <property type="component" value="Unassembled WGS sequence"/>
</dbReference>
<dbReference type="OMA" id="EPEWIRV"/>
<keyword evidence="2" id="KW-1185">Reference proteome</keyword>
<name>S7Q9Z5_GLOTA</name>
<dbReference type="AlphaFoldDB" id="S7Q9Z5"/>
<dbReference type="EMBL" id="KB469300">
    <property type="protein sequence ID" value="EPQ56168.1"/>
    <property type="molecule type" value="Genomic_DNA"/>
</dbReference>
<evidence type="ECO:0000313" key="2">
    <source>
        <dbReference type="Proteomes" id="UP000030669"/>
    </source>
</evidence>
<gene>
    <name evidence="1" type="ORF">GLOTRDRAFT_115531</name>
</gene>
<evidence type="ECO:0000313" key="1">
    <source>
        <dbReference type="EMBL" id="EPQ56168.1"/>
    </source>
</evidence>
<sequence>MYILGWYYTLADFTKRFGTGRPFSVFSACILDPYYEKYKGMTGIPRPLLSSSFTDKYCIIYVASTSVPASLEPSRLNWIIGGVKDTLKEDSEPQWIRVPVSPL</sequence>
<organism evidence="1 2">
    <name type="scientific">Gloeophyllum trabeum (strain ATCC 11539 / FP-39264 / Madison 617)</name>
    <name type="common">Brown rot fungus</name>
    <dbReference type="NCBI Taxonomy" id="670483"/>
    <lineage>
        <taxon>Eukaryota</taxon>
        <taxon>Fungi</taxon>
        <taxon>Dikarya</taxon>
        <taxon>Basidiomycota</taxon>
        <taxon>Agaricomycotina</taxon>
        <taxon>Agaricomycetes</taxon>
        <taxon>Gloeophyllales</taxon>
        <taxon>Gloeophyllaceae</taxon>
        <taxon>Gloeophyllum</taxon>
    </lineage>
</organism>
<dbReference type="KEGG" id="gtr:GLOTRDRAFT_115531"/>
<dbReference type="GeneID" id="19300054"/>
<dbReference type="eggNOG" id="ENOG502SURD">
    <property type="taxonomic scope" value="Eukaryota"/>
</dbReference>
<proteinExistence type="predicted"/>